<sequence length="471" mass="54125">MGSGRIVFLGVTALAIYLGYKIKCALGPPPLVTLENDTYWGPGEPNNAWKENFLITPLNITVPDEVLEYLKWRLDTHRPMVPPLEGVQQQYGMNTKLLEDVIQYWKTEYNWTERQQYLNKYPQYKINIQGLQIHVVHRNSYADGYKVVPILLLHGWPGSVREFYEMIPYLTNPQEGRKVIFEVLAPYIPGYGFSQAAAKPGLGAAQMAVLFKNMMEKLGYDKFYVQGGDFGAIILQHMAVMYPDSILGFHSNMCLVHTPKALLRLMLGTIFPSWYVRPDHYDRVYPLREKVFEFYLRESGYFHLQATKPDTLGVGMNDSPMGIAAYILEKFVTGTNISWQLREDGGLKEAFSYRDLLDNIMIYWLTQSATTSFRLYSETFNKAHTELGFMRQPITVPTACARFKYDFYTADGVLGEIFTNLLQLTDHEGGHFAAFQLPKVLADDIYDAVEKFEEYNKKRKSIMNGDVWKNA</sequence>
<evidence type="ECO:0000256" key="3">
    <source>
        <dbReference type="ARBA" id="ARBA00010088"/>
    </source>
</evidence>
<keyword evidence="5 6" id="KW-0378">Hydrolase</keyword>
<dbReference type="InterPro" id="IPR016292">
    <property type="entry name" value="Epoxide_hydrolase"/>
</dbReference>
<dbReference type="PRINTS" id="PR00412">
    <property type="entry name" value="EPOXHYDRLASE"/>
</dbReference>
<comment type="function">
    <text evidence="6">Catalyzes juvenile hormone hydrolysis.</text>
</comment>
<organism evidence="8 9">
    <name type="scientific">Molorchus minor</name>
    <dbReference type="NCBI Taxonomy" id="1323400"/>
    <lineage>
        <taxon>Eukaryota</taxon>
        <taxon>Metazoa</taxon>
        <taxon>Ecdysozoa</taxon>
        <taxon>Arthropoda</taxon>
        <taxon>Hexapoda</taxon>
        <taxon>Insecta</taxon>
        <taxon>Pterygota</taxon>
        <taxon>Neoptera</taxon>
        <taxon>Endopterygota</taxon>
        <taxon>Coleoptera</taxon>
        <taxon>Polyphaga</taxon>
        <taxon>Cucujiformia</taxon>
        <taxon>Chrysomeloidea</taxon>
        <taxon>Cerambycidae</taxon>
        <taxon>Lamiinae</taxon>
        <taxon>Monochamini</taxon>
        <taxon>Molorchus</taxon>
    </lineage>
</organism>
<dbReference type="Gene3D" id="3.40.50.1820">
    <property type="entry name" value="alpha/beta hydrolase"/>
    <property type="match status" value="1"/>
</dbReference>
<evidence type="ECO:0000313" key="8">
    <source>
        <dbReference type="EMBL" id="KAJ8985150.1"/>
    </source>
</evidence>
<comment type="catalytic activity">
    <reaction evidence="6">
        <text>cis-stilbene oxide + H2O = (1R,2R)-hydrobenzoin</text>
        <dbReference type="Rhea" id="RHEA:23900"/>
        <dbReference type="ChEBI" id="CHEBI:15377"/>
        <dbReference type="ChEBI" id="CHEBI:50004"/>
        <dbReference type="ChEBI" id="CHEBI:50014"/>
        <dbReference type="EC" id="3.3.2.9"/>
    </reaction>
</comment>
<reference evidence="8" key="1">
    <citation type="journal article" date="2023" name="Insect Mol. Biol.">
        <title>Genome sequencing provides insights into the evolution of gene families encoding plant cell wall-degrading enzymes in longhorned beetles.</title>
        <authorList>
            <person name="Shin N.R."/>
            <person name="Okamura Y."/>
            <person name="Kirsch R."/>
            <person name="Pauchet Y."/>
        </authorList>
    </citation>
    <scope>NUCLEOTIDE SEQUENCE</scope>
    <source>
        <strain evidence="8">MMC_N1</strain>
    </source>
</reference>
<dbReference type="Pfam" id="PF06441">
    <property type="entry name" value="EHN"/>
    <property type="match status" value="1"/>
</dbReference>
<keyword evidence="9" id="KW-1185">Reference proteome</keyword>
<dbReference type="SUPFAM" id="SSF53474">
    <property type="entry name" value="alpha/beta-Hydrolases"/>
    <property type="match status" value="1"/>
</dbReference>
<keyword evidence="6" id="KW-0472">Membrane</keyword>
<gene>
    <name evidence="8" type="ORF">NQ317_012802</name>
</gene>
<feature type="domain" description="Epoxide hydrolase N-terminal" evidence="7">
    <location>
        <begin position="55"/>
        <end position="163"/>
    </location>
</feature>
<comment type="similarity">
    <text evidence="3 6">Belongs to the peptidase S33 family.</text>
</comment>
<dbReference type="EC" id="3.3.2.9" evidence="6"/>
<protein>
    <recommendedName>
        <fullName evidence="6">Epoxide hydrolase</fullName>
        <ecNumber evidence="6">3.3.2.9</ecNumber>
    </recommendedName>
</protein>
<dbReference type="Proteomes" id="UP001162164">
    <property type="component" value="Unassembled WGS sequence"/>
</dbReference>
<dbReference type="InterPro" id="IPR010497">
    <property type="entry name" value="Epoxide_hydro_N"/>
</dbReference>
<keyword evidence="4 6" id="KW-0058">Aromatic hydrocarbons catabolism</keyword>
<dbReference type="PANTHER" id="PTHR21661:SF35">
    <property type="entry name" value="EPOXIDE HYDROLASE"/>
    <property type="match status" value="1"/>
</dbReference>
<comment type="caution">
    <text evidence="8">The sequence shown here is derived from an EMBL/GenBank/DDBJ whole genome shotgun (WGS) entry which is preliminary data.</text>
</comment>
<comment type="subcellular location">
    <subcellularLocation>
        <location evidence="6">Endoplasmic reticulum membrane</location>
    </subcellularLocation>
    <subcellularLocation>
        <location evidence="2">Microsome membrane</location>
        <topology evidence="2">Single-pass membrane protein</topology>
    </subcellularLocation>
</comment>
<proteinExistence type="inferred from homology"/>
<evidence type="ECO:0000256" key="5">
    <source>
        <dbReference type="ARBA" id="ARBA00022801"/>
    </source>
</evidence>
<dbReference type="PANTHER" id="PTHR21661">
    <property type="entry name" value="EPOXIDE HYDROLASE 1-RELATED"/>
    <property type="match status" value="1"/>
</dbReference>
<dbReference type="InterPro" id="IPR029058">
    <property type="entry name" value="AB_hydrolase_fold"/>
</dbReference>
<evidence type="ECO:0000256" key="2">
    <source>
        <dbReference type="ARBA" id="ARBA00004111"/>
    </source>
</evidence>
<dbReference type="EMBL" id="JAPWTJ010000019">
    <property type="protein sequence ID" value="KAJ8985150.1"/>
    <property type="molecule type" value="Genomic_DNA"/>
</dbReference>
<name>A0ABQ9K3H0_9CUCU</name>
<evidence type="ECO:0000256" key="4">
    <source>
        <dbReference type="ARBA" id="ARBA00022797"/>
    </source>
</evidence>
<dbReference type="InterPro" id="IPR000639">
    <property type="entry name" value="Epox_hydrolase-like"/>
</dbReference>
<dbReference type="PIRSF" id="PIRSF001112">
    <property type="entry name" value="Epoxide_hydrolase"/>
    <property type="match status" value="1"/>
</dbReference>
<evidence type="ECO:0000313" key="9">
    <source>
        <dbReference type="Proteomes" id="UP001162164"/>
    </source>
</evidence>
<keyword evidence="6" id="KW-0256">Endoplasmic reticulum</keyword>
<accession>A0ABQ9K3H0</accession>
<evidence type="ECO:0000256" key="1">
    <source>
        <dbReference type="ARBA" id="ARBA00000221"/>
    </source>
</evidence>
<evidence type="ECO:0000259" key="7">
    <source>
        <dbReference type="Pfam" id="PF06441"/>
    </source>
</evidence>
<comment type="catalytic activity">
    <reaction evidence="1 6">
        <text>1-(4-methoxyphenyl)-N-methyl-N-[(3-methyloxetan-3-yl)methyl]methanamine + H2O = 2-{[(4-methoxybenzyl)(methyl)amino]methyl}-2-methylpropane-1,3-diol</text>
        <dbReference type="Rhea" id="RHEA:55764"/>
        <dbReference type="ChEBI" id="CHEBI:15377"/>
        <dbReference type="ChEBI" id="CHEBI:139161"/>
        <dbReference type="ChEBI" id="CHEBI:139164"/>
        <dbReference type="EC" id="3.3.2.9"/>
    </reaction>
</comment>
<evidence type="ECO:0000256" key="6">
    <source>
        <dbReference type="PIRNR" id="PIRNR001112"/>
    </source>
</evidence>